<dbReference type="KEGG" id="hsk:H4317_09395"/>
<dbReference type="PROSITE" id="PS51257">
    <property type="entry name" value="PROKAR_LIPOPROTEIN"/>
    <property type="match status" value="1"/>
</dbReference>
<dbReference type="RefSeq" id="WP_185889858.1">
    <property type="nucleotide sequence ID" value="NZ_CP060202.1"/>
</dbReference>
<evidence type="ECO:0000313" key="3">
    <source>
        <dbReference type="Proteomes" id="UP000515489"/>
    </source>
</evidence>
<dbReference type="AlphaFoldDB" id="A0A7G7WC91"/>
<proteinExistence type="predicted"/>
<evidence type="ECO:0000256" key="1">
    <source>
        <dbReference type="SAM" id="SignalP"/>
    </source>
</evidence>
<gene>
    <name evidence="2" type="ORF">H4317_09395</name>
</gene>
<protein>
    <submittedName>
        <fullName evidence="2">Uncharacterized protein</fullName>
    </submittedName>
</protein>
<feature type="chain" id="PRO_5028969938" evidence="1">
    <location>
        <begin position="24"/>
        <end position="156"/>
    </location>
</feature>
<dbReference type="Proteomes" id="UP000515489">
    <property type="component" value="Chromosome"/>
</dbReference>
<name>A0A7G7WC91_9BACT</name>
<reference evidence="2 3" key="1">
    <citation type="submission" date="2020-08" db="EMBL/GenBank/DDBJ databases">
        <title>Hymenobacter sp. S2-20-2 genome sequencing.</title>
        <authorList>
            <person name="Jin L."/>
        </authorList>
    </citation>
    <scope>NUCLEOTIDE SEQUENCE [LARGE SCALE GENOMIC DNA]</scope>
    <source>
        <strain evidence="2 3">S2-20-2</strain>
    </source>
</reference>
<evidence type="ECO:0000313" key="2">
    <source>
        <dbReference type="EMBL" id="QNH63984.1"/>
    </source>
</evidence>
<sequence>MKRLPIFNYIAVMLLCGTTVACSETDAKKQDDPKPAATQHTVQVRYSGANIEGLGARISGAAVSADGQTILNNFDTLLPEANVSDVLSIGQVLTAYEFSTTISFENLRTSRAPVNSYLEADILVDGAVKRSIRIDHATSPGTTFVTAKATIKPGNW</sequence>
<organism evidence="2 3">
    <name type="scientific">Hymenobacter sediminicola</name>
    <dbReference type="NCBI Taxonomy" id="2761579"/>
    <lineage>
        <taxon>Bacteria</taxon>
        <taxon>Pseudomonadati</taxon>
        <taxon>Bacteroidota</taxon>
        <taxon>Cytophagia</taxon>
        <taxon>Cytophagales</taxon>
        <taxon>Hymenobacteraceae</taxon>
        <taxon>Hymenobacter</taxon>
    </lineage>
</organism>
<dbReference type="EMBL" id="CP060202">
    <property type="protein sequence ID" value="QNH63984.1"/>
    <property type="molecule type" value="Genomic_DNA"/>
</dbReference>
<keyword evidence="3" id="KW-1185">Reference proteome</keyword>
<keyword evidence="1" id="KW-0732">Signal</keyword>
<accession>A0A7G7WC91</accession>
<feature type="signal peptide" evidence="1">
    <location>
        <begin position="1"/>
        <end position="23"/>
    </location>
</feature>